<name>A0A8B6X2B5_9BURK</name>
<protein>
    <recommendedName>
        <fullName evidence="6">Quaternary amine transport ATP-binding protein</fullName>
        <ecNumber evidence="6">7.6.2.9</ecNumber>
    </recommendedName>
</protein>
<evidence type="ECO:0000256" key="5">
    <source>
        <dbReference type="ARBA" id="ARBA00022840"/>
    </source>
</evidence>
<dbReference type="InterPro" id="IPR005892">
    <property type="entry name" value="Gly-betaine_transp_ATP-bd"/>
</dbReference>
<evidence type="ECO:0000313" key="9">
    <source>
        <dbReference type="RefSeq" id="WP_028310576.1"/>
    </source>
</evidence>
<dbReference type="GO" id="GO:0006970">
    <property type="term" value="P:response to osmotic stress"/>
    <property type="evidence" value="ECO:0007669"/>
    <property type="project" value="UniProtKB-ARBA"/>
</dbReference>
<comment type="subcellular location">
    <subcellularLocation>
        <location evidence="6">Cell inner membrane</location>
        <topology evidence="6">Peripheral membrane protein</topology>
    </subcellularLocation>
</comment>
<feature type="domain" description="ABC transporter" evidence="7">
    <location>
        <begin position="20"/>
        <end position="266"/>
    </location>
</feature>
<evidence type="ECO:0000256" key="4">
    <source>
        <dbReference type="ARBA" id="ARBA00022741"/>
    </source>
</evidence>
<keyword evidence="2 6" id="KW-0813">Transport</keyword>
<organism evidence="8 9">
    <name type="scientific">Derxia gummosa DSM 723</name>
    <dbReference type="NCBI Taxonomy" id="1121388"/>
    <lineage>
        <taxon>Bacteria</taxon>
        <taxon>Pseudomonadati</taxon>
        <taxon>Pseudomonadota</taxon>
        <taxon>Betaproteobacteria</taxon>
        <taxon>Burkholderiales</taxon>
        <taxon>Alcaligenaceae</taxon>
        <taxon>Derxia</taxon>
    </lineage>
</organism>
<comment type="subunit">
    <text evidence="6">The complex is probably composed of two ATP-binding proteins, two transmembrane proteins and a solute-binding protein.</text>
</comment>
<comment type="similarity">
    <text evidence="1 6">Belongs to the ABC transporter superfamily.</text>
</comment>
<reference evidence="9" key="3">
    <citation type="journal article" date="2011" name="ACS Chem. Biol.">
        <title>The CBS domain: a protein module with an emerging prominent role in regulation.</title>
        <authorList>
            <person name="Baykov A.A."/>
            <person name="Tuominen H.K."/>
            <person name="Lahti R."/>
        </authorList>
    </citation>
    <scope>NUCLEOTIDE SEQUENCE</scope>
</reference>
<evidence type="ECO:0000256" key="3">
    <source>
        <dbReference type="ARBA" id="ARBA00022475"/>
    </source>
</evidence>
<dbReference type="PANTHER" id="PTHR43869">
    <property type="entry name" value="GLYCINE BETAINE/PROLINE BETAINE TRANSPORT SYSTEM ATP-BINDING PROTEIN PROV"/>
    <property type="match status" value="1"/>
</dbReference>
<dbReference type="PROSITE" id="PS50893">
    <property type="entry name" value="ABC_TRANSPORTER_2"/>
    <property type="match status" value="1"/>
</dbReference>
<dbReference type="InterPro" id="IPR003439">
    <property type="entry name" value="ABC_transporter-like_ATP-bd"/>
</dbReference>
<keyword evidence="8" id="KW-1185">Reference proteome</keyword>
<keyword evidence="4 6" id="KW-0547">Nucleotide-binding</keyword>
<dbReference type="GO" id="GO:0031460">
    <property type="term" value="P:glycine betaine transport"/>
    <property type="evidence" value="ECO:0007669"/>
    <property type="project" value="InterPro"/>
</dbReference>
<dbReference type="InterPro" id="IPR051921">
    <property type="entry name" value="ABC_osmolyte_uptake_ATP-bind"/>
</dbReference>
<dbReference type="RefSeq" id="WP_028310576.1">
    <property type="nucleotide sequence ID" value="NZ_AXWS01000007.1"/>
</dbReference>
<dbReference type="OrthoDB" id="9802264at2"/>
<keyword evidence="3" id="KW-1003">Cell membrane</keyword>
<dbReference type="FunFam" id="3.40.50.300:FF:000201">
    <property type="entry name" value="Glycine betaine/L-proline ABC transporter ATP-binding protein"/>
    <property type="match status" value="1"/>
</dbReference>
<dbReference type="SUPFAM" id="SSF54631">
    <property type="entry name" value="CBS-domain pair"/>
    <property type="match status" value="1"/>
</dbReference>
<dbReference type="SMART" id="SM00382">
    <property type="entry name" value="AAA"/>
    <property type="match status" value="1"/>
</dbReference>
<dbReference type="NCBIfam" id="TIGR01186">
    <property type="entry name" value="proV"/>
    <property type="match status" value="1"/>
</dbReference>
<dbReference type="Gene3D" id="3.40.50.300">
    <property type="entry name" value="P-loop containing nucleotide triphosphate hydrolases"/>
    <property type="match status" value="1"/>
</dbReference>
<dbReference type="CDD" id="cd03294">
    <property type="entry name" value="ABC_Pro_Gly_Betaine"/>
    <property type="match status" value="1"/>
</dbReference>
<dbReference type="Proteomes" id="UP000675920">
    <property type="component" value="Unplaced"/>
</dbReference>
<dbReference type="PANTHER" id="PTHR43869:SF1">
    <property type="entry name" value="GLYCINE BETAINE_PROLINE BETAINE TRANSPORT SYSTEM ATP-BINDING PROTEIN PROV"/>
    <property type="match status" value="1"/>
</dbReference>
<accession>A0A8B6X2B5</accession>
<sequence length="402" mass="44730">MAKDKIVVENLTKIFGENSERWLSLMKAGWSKERLLAEHGVTVGVCDVSFTVREGEIFVLMGLSGSGKSTLIRLINRLVEPTAGRVLIDGQDVVTLPADKLRDLRRRDMSMVFQSFALLPNRTVLDNAAFGLEVAGVGRKERERAAMEVLEQVGLKPFARKHPHELSGGMRQRVGLARALAVNPSLMIMDEAFSALDPLKRREMQDVLLQLQAEHKRTIVFVSHDIEEAFRIGNRIAIMEGGRLIQLGEPRQIIENPANDYVRAFFDGFDTSRYLTAADLLRADAVPVLTRQDNSLDFDADALLGELFADERGWCFVLDRDRRVSGALDVPTLRNWRAGHGPRELIRVEPVRGACRLDQIIPQLMRSAGPLPVVDDDGRYRGAINKRAVLGRLAAKGGALHG</sequence>
<dbReference type="SUPFAM" id="SSF52540">
    <property type="entry name" value="P-loop containing nucleoside triphosphate hydrolases"/>
    <property type="match status" value="1"/>
</dbReference>
<keyword evidence="6" id="KW-0472">Membrane</keyword>
<evidence type="ECO:0000259" key="7">
    <source>
        <dbReference type="PROSITE" id="PS50893"/>
    </source>
</evidence>
<dbReference type="GO" id="GO:0006865">
    <property type="term" value="P:amino acid transport"/>
    <property type="evidence" value="ECO:0007669"/>
    <property type="project" value="UniProtKB-UniRule"/>
</dbReference>
<dbReference type="InterPro" id="IPR003593">
    <property type="entry name" value="AAA+_ATPase"/>
</dbReference>
<keyword evidence="6" id="KW-0997">Cell inner membrane</keyword>
<dbReference type="Pfam" id="PF00005">
    <property type="entry name" value="ABC_tran"/>
    <property type="match status" value="1"/>
</dbReference>
<evidence type="ECO:0000256" key="1">
    <source>
        <dbReference type="ARBA" id="ARBA00005417"/>
    </source>
</evidence>
<reference evidence="9" key="1">
    <citation type="journal article" date="2004" name="Curr. Opin. Struct. Biol.">
        <title>Structure and mechanism of ABC transporters.</title>
        <authorList>
            <person name="Locher K.P."/>
        </authorList>
    </citation>
    <scope>NUCLEOTIDE SEQUENCE</scope>
</reference>
<evidence type="ECO:0000256" key="2">
    <source>
        <dbReference type="ARBA" id="ARBA00022448"/>
    </source>
</evidence>
<reference evidence="9" key="2">
    <citation type="journal article" date="2009" name="Nat. Rev. Mol. Cell Biol.">
        <title>ABC transporters: the power to change.</title>
        <authorList>
            <person name="Rees D.C."/>
            <person name="Johnson E."/>
            <person name="Lewinson O."/>
        </authorList>
    </citation>
    <scope>NUCLEOTIDE SEQUENCE</scope>
</reference>
<dbReference type="GO" id="GO:0005524">
    <property type="term" value="F:ATP binding"/>
    <property type="evidence" value="ECO:0007669"/>
    <property type="project" value="UniProtKB-UniRule"/>
</dbReference>
<evidence type="ECO:0000256" key="6">
    <source>
        <dbReference type="RuleBase" id="RU369116"/>
    </source>
</evidence>
<dbReference type="InterPro" id="IPR027417">
    <property type="entry name" value="P-loop_NTPase"/>
</dbReference>
<reference evidence="9" key="6">
    <citation type="submission" date="2025-08" db="UniProtKB">
        <authorList>
            <consortium name="RefSeq"/>
        </authorList>
    </citation>
    <scope>IDENTIFICATION</scope>
</reference>
<dbReference type="AlphaFoldDB" id="A0A8B6X2B5"/>
<reference evidence="9" key="5">
    <citation type="journal article" date="2015" name="F1000Prime Rep">
        <title>Structure and mechanism of ABC transporters.</title>
        <authorList>
            <person name="Wilkens S."/>
        </authorList>
    </citation>
    <scope>NUCLEOTIDE SEQUENCE</scope>
</reference>
<proteinExistence type="inferred from homology"/>
<dbReference type="GO" id="GO:0015418">
    <property type="term" value="F:ABC-type quaternary ammonium compound transporting activity"/>
    <property type="evidence" value="ECO:0007669"/>
    <property type="project" value="UniProtKB-EC"/>
</dbReference>
<dbReference type="EC" id="7.6.2.9" evidence="6"/>
<dbReference type="InterPro" id="IPR017871">
    <property type="entry name" value="ABC_transporter-like_CS"/>
</dbReference>
<comment type="catalytic activity">
    <reaction evidence="6">
        <text>a quaternary ammonium(out) + ATP + H2O = a quaternary ammonium(in) + ADP + phosphate + H(+)</text>
        <dbReference type="Rhea" id="RHEA:11036"/>
        <dbReference type="ChEBI" id="CHEBI:15377"/>
        <dbReference type="ChEBI" id="CHEBI:15378"/>
        <dbReference type="ChEBI" id="CHEBI:30616"/>
        <dbReference type="ChEBI" id="CHEBI:35267"/>
        <dbReference type="ChEBI" id="CHEBI:43474"/>
        <dbReference type="ChEBI" id="CHEBI:456216"/>
    </reaction>
</comment>
<dbReference type="GO" id="GO:0016887">
    <property type="term" value="F:ATP hydrolysis activity"/>
    <property type="evidence" value="ECO:0007669"/>
    <property type="project" value="UniProtKB-UniRule"/>
</dbReference>
<dbReference type="GO" id="GO:0005886">
    <property type="term" value="C:plasma membrane"/>
    <property type="evidence" value="ECO:0007669"/>
    <property type="project" value="UniProtKB-SubCell"/>
</dbReference>
<keyword evidence="5 6" id="KW-0067">ATP-binding</keyword>
<evidence type="ECO:0000313" key="8">
    <source>
        <dbReference type="Proteomes" id="UP000675920"/>
    </source>
</evidence>
<dbReference type="InterPro" id="IPR046342">
    <property type="entry name" value="CBS_dom_sf"/>
</dbReference>
<dbReference type="PROSITE" id="PS00211">
    <property type="entry name" value="ABC_TRANSPORTER_1"/>
    <property type="match status" value="1"/>
</dbReference>
<reference evidence="9" key="4">
    <citation type="journal article" date="2014" name="J. Gen. Physiol.">
        <title>Structural diversity of ABC transporters.</title>
        <authorList>
            <person name="ter Beek J."/>
            <person name="Guskov A."/>
            <person name="Slotboom D.J."/>
        </authorList>
    </citation>
    <scope>NUCLEOTIDE SEQUENCE</scope>
</reference>